<dbReference type="PANTHER" id="PTHR30273:SF2">
    <property type="entry name" value="PROTEIN FECR"/>
    <property type="match status" value="1"/>
</dbReference>
<feature type="domain" description="FecR protein" evidence="1">
    <location>
        <begin position="104"/>
        <end position="195"/>
    </location>
</feature>
<evidence type="ECO:0000259" key="1">
    <source>
        <dbReference type="Pfam" id="PF04773"/>
    </source>
</evidence>
<evidence type="ECO:0000313" key="3">
    <source>
        <dbReference type="EMBL" id="NEI72134.1"/>
    </source>
</evidence>
<name>A0A6L9U9D0_9HYPH</name>
<dbReference type="InterPro" id="IPR012373">
    <property type="entry name" value="Ferrdict_sens_TM"/>
</dbReference>
<gene>
    <name evidence="3" type="ORF">GR212_21340</name>
</gene>
<evidence type="ECO:0000313" key="4">
    <source>
        <dbReference type="Proteomes" id="UP000483035"/>
    </source>
</evidence>
<dbReference type="Gene3D" id="2.60.120.1440">
    <property type="match status" value="1"/>
</dbReference>
<evidence type="ECO:0000259" key="2">
    <source>
        <dbReference type="Pfam" id="PF16220"/>
    </source>
</evidence>
<reference evidence="3 4" key="1">
    <citation type="submission" date="2019-12" db="EMBL/GenBank/DDBJ databases">
        <title>Rhizobium genotypes associated with high levels of biological nitrogen fixation by grain legumes in a temperate-maritime cropping system.</title>
        <authorList>
            <person name="Maluk M."/>
            <person name="Francesc Ferrando Molina F."/>
            <person name="Lopez Del Egido L."/>
            <person name="Lafos M."/>
            <person name="Langarica-Fuentes A."/>
            <person name="Gebre Yohannes G."/>
            <person name="Young M.W."/>
            <person name="Martin P."/>
            <person name="Gantlett R."/>
            <person name="Kenicer G."/>
            <person name="Hawes C."/>
            <person name="Begg G.S."/>
            <person name="Quilliam R.S."/>
            <person name="Squire G.R."/>
            <person name="Poole P.S."/>
            <person name="Young P.W."/>
            <person name="Iannetta P.M."/>
            <person name="James E.K."/>
        </authorList>
    </citation>
    <scope>NUCLEOTIDE SEQUENCE [LARGE SCALE GENOMIC DNA]</scope>
    <source>
        <strain evidence="3 4">JHI1118</strain>
    </source>
</reference>
<dbReference type="EMBL" id="WUEY01000010">
    <property type="protein sequence ID" value="NEI72134.1"/>
    <property type="molecule type" value="Genomic_DNA"/>
</dbReference>
<dbReference type="Proteomes" id="UP000483035">
    <property type="component" value="Unassembled WGS sequence"/>
</dbReference>
<dbReference type="PIRSF" id="PIRSF018266">
    <property type="entry name" value="FecR"/>
    <property type="match status" value="1"/>
</dbReference>
<dbReference type="GO" id="GO:0016989">
    <property type="term" value="F:sigma factor antagonist activity"/>
    <property type="evidence" value="ECO:0007669"/>
    <property type="project" value="TreeGrafter"/>
</dbReference>
<dbReference type="Gene3D" id="3.55.50.30">
    <property type="match status" value="1"/>
</dbReference>
<dbReference type="InterPro" id="IPR006860">
    <property type="entry name" value="FecR"/>
</dbReference>
<dbReference type="InterPro" id="IPR032623">
    <property type="entry name" value="FecR_N"/>
</dbReference>
<accession>A0A6L9U9D0</accession>
<feature type="domain" description="FecR N-terminal" evidence="2">
    <location>
        <begin position="12"/>
        <end position="53"/>
    </location>
</feature>
<dbReference type="RefSeq" id="WP_163989277.1">
    <property type="nucleotide sequence ID" value="NZ_WUEY01000010.1"/>
</dbReference>
<protein>
    <submittedName>
        <fullName evidence="3">DUF4880 domain-containing protein</fullName>
    </submittedName>
</protein>
<comment type="caution">
    <text evidence="3">The sequence shown here is derived from an EMBL/GenBank/DDBJ whole genome shotgun (WGS) entry which is preliminary data.</text>
</comment>
<dbReference type="Pfam" id="PF04773">
    <property type="entry name" value="FecR"/>
    <property type="match status" value="1"/>
</dbReference>
<sequence length="311" mass="34719">MSEDATDPIVMEALEWFVRMRDETVTAADRQAFETWLAADDAHLAAWKHAQALWARFDIMQPEFDRLRRGRSPLSRRNLMLGGIALLGGSAGLYTFSRPGLFAEYTTDIGERRTVRLQDGSSVELGSYSALSTFFSGTERRIEFYRGEGFFDVSSDPRRAFLVHAGGGTTRALGTKFDLKFVEDVVTVAVSEHAVQVETESLSTLRLEQGWQVSYGLAGLGQPTEASLDAVEAWRSDRIVFQDVPLRRVLAELERYRRGRIILMSDGIGDIPVTAIFETKHAENALQTIADTLGIRLLNAANYVTLVYRVS</sequence>
<dbReference type="AlphaFoldDB" id="A0A6L9U9D0"/>
<proteinExistence type="predicted"/>
<organism evidence="3 4">
    <name type="scientific">Rhizobium lusitanum</name>
    <dbReference type="NCBI Taxonomy" id="293958"/>
    <lineage>
        <taxon>Bacteria</taxon>
        <taxon>Pseudomonadati</taxon>
        <taxon>Pseudomonadota</taxon>
        <taxon>Alphaproteobacteria</taxon>
        <taxon>Hyphomicrobiales</taxon>
        <taxon>Rhizobiaceae</taxon>
        <taxon>Rhizobium/Agrobacterium group</taxon>
        <taxon>Rhizobium</taxon>
    </lineage>
</organism>
<dbReference type="Pfam" id="PF16220">
    <property type="entry name" value="DUF4880"/>
    <property type="match status" value="1"/>
</dbReference>
<dbReference type="PANTHER" id="PTHR30273">
    <property type="entry name" value="PERIPLASMIC SIGNAL SENSOR AND SIGMA FACTOR ACTIVATOR FECR-RELATED"/>
    <property type="match status" value="1"/>
</dbReference>